<dbReference type="GO" id="GO:0004190">
    <property type="term" value="F:aspartic-type endopeptidase activity"/>
    <property type="evidence" value="ECO:0007669"/>
    <property type="project" value="UniProtKB-KW"/>
</dbReference>
<dbReference type="InterPro" id="IPR023430">
    <property type="entry name" value="Pept_HybD-like_dom_sf"/>
</dbReference>
<dbReference type="Gene3D" id="3.40.50.1450">
    <property type="entry name" value="HybD-like"/>
    <property type="match status" value="1"/>
</dbReference>
<gene>
    <name evidence="8" type="ORF">K8W16_02490</name>
</gene>
<dbReference type="PANTHER" id="PTHR30302:SF1">
    <property type="entry name" value="HYDROGENASE 2 MATURATION PROTEASE"/>
    <property type="match status" value="1"/>
</dbReference>
<evidence type="ECO:0000313" key="9">
    <source>
        <dbReference type="Proteomes" id="UP000698963"/>
    </source>
</evidence>
<evidence type="ECO:0000256" key="1">
    <source>
        <dbReference type="ARBA" id="ARBA00006814"/>
    </source>
</evidence>
<reference evidence="8" key="2">
    <citation type="submission" date="2021-09" db="EMBL/GenBank/DDBJ databases">
        <authorList>
            <person name="Gilroy R."/>
        </authorList>
    </citation>
    <scope>NUCLEOTIDE SEQUENCE</scope>
    <source>
        <strain evidence="8">ChiGjej2B2-19336</strain>
    </source>
</reference>
<evidence type="ECO:0000256" key="2">
    <source>
        <dbReference type="ARBA" id="ARBA00022596"/>
    </source>
</evidence>
<feature type="binding site" evidence="7">
    <location>
        <position position="93"/>
    </location>
    <ligand>
        <name>Ni(2+)</name>
        <dbReference type="ChEBI" id="CHEBI:49786"/>
    </ligand>
</feature>
<evidence type="ECO:0000256" key="5">
    <source>
        <dbReference type="ARBA" id="ARBA00022750"/>
    </source>
</evidence>
<feature type="binding site" evidence="7">
    <location>
        <position position="63"/>
    </location>
    <ligand>
        <name>Ni(2+)</name>
        <dbReference type="ChEBI" id="CHEBI:49786"/>
    </ligand>
</feature>
<evidence type="ECO:0000256" key="6">
    <source>
        <dbReference type="ARBA" id="ARBA00022801"/>
    </source>
</evidence>
<dbReference type="InterPro" id="IPR000671">
    <property type="entry name" value="Peptidase_A31"/>
</dbReference>
<dbReference type="EMBL" id="DYZA01000044">
    <property type="protein sequence ID" value="HJD96500.1"/>
    <property type="molecule type" value="Genomic_DNA"/>
</dbReference>
<dbReference type="Proteomes" id="UP000698963">
    <property type="component" value="Unassembled WGS sequence"/>
</dbReference>
<dbReference type="CDD" id="cd06062">
    <property type="entry name" value="H2MP_MemB-H2up"/>
    <property type="match status" value="1"/>
</dbReference>
<keyword evidence="5" id="KW-0064">Aspartyl protease</keyword>
<comment type="caution">
    <text evidence="8">The sequence shown here is derived from an EMBL/GenBank/DDBJ whole genome shotgun (WGS) entry which is preliminary data.</text>
</comment>
<feature type="binding site" evidence="7">
    <location>
        <position position="17"/>
    </location>
    <ligand>
        <name>Ni(2+)</name>
        <dbReference type="ChEBI" id="CHEBI:49786"/>
    </ligand>
</feature>
<protein>
    <submittedName>
        <fullName evidence="8">HyaD/HybD family hydrogenase maturation endopeptidase</fullName>
    </submittedName>
</protein>
<accession>A0A921DQG1</accession>
<evidence type="ECO:0000256" key="4">
    <source>
        <dbReference type="ARBA" id="ARBA00022723"/>
    </source>
</evidence>
<dbReference type="RefSeq" id="WP_304120862.1">
    <property type="nucleotide sequence ID" value="NZ_DYZA01000044.1"/>
</dbReference>
<name>A0A921DQG1_9BACT</name>
<sequence length="163" mass="17930">MERILILGVGNILFTDEGIGVRALEWLREHYTFPEQITLVDGGTLGIGLMDALLSCDRVYVLDAVLCGGAPGSVYRLTDNDLRKSVSFRDSLHQTDLVDTLIYCDILGHRPEGIVFGMEPSDYHTMTVGLSPVCEQALPGLATHLVEELRSLGLSIQSRVKQE</sequence>
<dbReference type="InterPro" id="IPR004419">
    <property type="entry name" value="Pept_A31_hyd_express"/>
</dbReference>
<dbReference type="GO" id="GO:0016485">
    <property type="term" value="P:protein processing"/>
    <property type="evidence" value="ECO:0007669"/>
    <property type="project" value="InterPro"/>
</dbReference>
<evidence type="ECO:0000256" key="7">
    <source>
        <dbReference type="PIRSR" id="PIRSR604419-1"/>
    </source>
</evidence>
<keyword evidence="3" id="KW-0645">Protease</keyword>
<organism evidence="8 9">
    <name type="scientific">Mailhella massiliensis</name>
    <dbReference type="NCBI Taxonomy" id="1903261"/>
    <lineage>
        <taxon>Bacteria</taxon>
        <taxon>Pseudomonadati</taxon>
        <taxon>Thermodesulfobacteriota</taxon>
        <taxon>Desulfovibrionia</taxon>
        <taxon>Desulfovibrionales</taxon>
        <taxon>Desulfovibrionaceae</taxon>
        <taxon>Mailhella</taxon>
    </lineage>
</organism>
<keyword evidence="6" id="KW-0378">Hydrolase</keyword>
<reference evidence="8" key="1">
    <citation type="journal article" date="2021" name="PeerJ">
        <title>Extensive microbial diversity within the chicken gut microbiome revealed by metagenomics and culture.</title>
        <authorList>
            <person name="Gilroy R."/>
            <person name="Ravi A."/>
            <person name="Getino M."/>
            <person name="Pursley I."/>
            <person name="Horton D.L."/>
            <person name="Alikhan N.F."/>
            <person name="Baker D."/>
            <person name="Gharbi K."/>
            <person name="Hall N."/>
            <person name="Watson M."/>
            <person name="Adriaenssens E.M."/>
            <person name="Foster-Nyarko E."/>
            <person name="Jarju S."/>
            <person name="Secka A."/>
            <person name="Antonio M."/>
            <person name="Oren A."/>
            <person name="Chaudhuri R.R."/>
            <person name="La Ragione R."/>
            <person name="Hildebrand F."/>
            <person name="Pallen M.J."/>
        </authorList>
    </citation>
    <scope>NUCLEOTIDE SEQUENCE</scope>
    <source>
        <strain evidence="8">ChiGjej2B2-19336</strain>
    </source>
</reference>
<dbReference type="GO" id="GO:0008047">
    <property type="term" value="F:enzyme activator activity"/>
    <property type="evidence" value="ECO:0007669"/>
    <property type="project" value="InterPro"/>
</dbReference>
<dbReference type="AlphaFoldDB" id="A0A921DQG1"/>
<dbReference type="NCBIfam" id="TIGR00072">
    <property type="entry name" value="hydrog_prot"/>
    <property type="match status" value="1"/>
</dbReference>
<dbReference type="PANTHER" id="PTHR30302">
    <property type="entry name" value="HYDROGENASE 1 MATURATION PROTEASE"/>
    <property type="match status" value="1"/>
</dbReference>
<dbReference type="SUPFAM" id="SSF53163">
    <property type="entry name" value="HybD-like"/>
    <property type="match status" value="1"/>
</dbReference>
<dbReference type="NCBIfam" id="TIGR00140">
    <property type="entry name" value="hupD"/>
    <property type="match status" value="1"/>
</dbReference>
<evidence type="ECO:0000313" key="8">
    <source>
        <dbReference type="EMBL" id="HJD96500.1"/>
    </source>
</evidence>
<dbReference type="Pfam" id="PF01750">
    <property type="entry name" value="HycI"/>
    <property type="match status" value="1"/>
</dbReference>
<keyword evidence="4 7" id="KW-0479">Metal-binding</keyword>
<keyword evidence="2 7" id="KW-0533">Nickel</keyword>
<dbReference type="GO" id="GO:0046872">
    <property type="term" value="F:metal ion binding"/>
    <property type="evidence" value="ECO:0007669"/>
    <property type="project" value="UniProtKB-KW"/>
</dbReference>
<dbReference type="PRINTS" id="PR00446">
    <property type="entry name" value="HYDRGNUPTAKE"/>
</dbReference>
<evidence type="ECO:0000256" key="3">
    <source>
        <dbReference type="ARBA" id="ARBA00022670"/>
    </source>
</evidence>
<proteinExistence type="inferred from homology"/>
<comment type="similarity">
    <text evidence="1">Belongs to the peptidase A31 family.</text>
</comment>